<proteinExistence type="predicted"/>
<gene>
    <name evidence="2" type="ORF">MNB_SM-4-846</name>
</gene>
<name>A0A1W1CUV6_9ZZZZ</name>
<feature type="compositionally biased region" description="Basic and acidic residues" evidence="1">
    <location>
        <begin position="60"/>
        <end position="88"/>
    </location>
</feature>
<dbReference type="EMBL" id="FPHF01000113">
    <property type="protein sequence ID" value="SFV69441.1"/>
    <property type="molecule type" value="Genomic_DNA"/>
</dbReference>
<feature type="region of interest" description="Disordered" evidence="1">
    <location>
        <begin position="31"/>
        <end position="117"/>
    </location>
</feature>
<accession>A0A1W1CUV6</accession>
<protein>
    <submittedName>
        <fullName evidence="2">Uncharacterized protein</fullName>
    </submittedName>
</protein>
<feature type="compositionally biased region" description="Basic residues" evidence="1">
    <location>
        <begin position="89"/>
        <end position="99"/>
    </location>
</feature>
<reference evidence="2" key="1">
    <citation type="submission" date="2016-10" db="EMBL/GenBank/DDBJ databases">
        <authorList>
            <person name="de Groot N.N."/>
        </authorList>
    </citation>
    <scope>NUCLEOTIDE SEQUENCE</scope>
</reference>
<organism evidence="2">
    <name type="scientific">hydrothermal vent metagenome</name>
    <dbReference type="NCBI Taxonomy" id="652676"/>
    <lineage>
        <taxon>unclassified sequences</taxon>
        <taxon>metagenomes</taxon>
        <taxon>ecological metagenomes</taxon>
    </lineage>
</organism>
<evidence type="ECO:0000313" key="2">
    <source>
        <dbReference type="EMBL" id="SFV69441.1"/>
    </source>
</evidence>
<sequence>MIHKIFTLLLFSSLALASDFEVDTLDVLIKDKTSQESNRTTPIEDDSLQKSDPLLSITKKKNETKNGQEEASLLEKIRSQMAEKEKNKSRSKKETKKNKNQNYDNDIVTSDPLLDEI</sequence>
<dbReference type="AlphaFoldDB" id="A0A1W1CUV6"/>
<evidence type="ECO:0000256" key="1">
    <source>
        <dbReference type="SAM" id="MobiDB-lite"/>
    </source>
</evidence>